<dbReference type="HAMAP" id="MF_01478">
    <property type="entry name" value="Ribosomal_L12_arch"/>
    <property type="match status" value="1"/>
</dbReference>
<dbReference type="GO" id="GO:0022625">
    <property type="term" value="C:cytosolic large ribosomal subunit"/>
    <property type="evidence" value="ECO:0007669"/>
    <property type="project" value="TreeGrafter"/>
</dbReference>
<keyword evidence="3" id="KW-0687">Ribonucleoprotein</keyword>
<accession>A0A0H5R548</accession>
<evidence type="ECO:0000256" key="3">
    <source>
        <dbReference type="ARBA" id="ARBA00023274"/>
    </source>
</evidence>
<dbReference type="GO" id="GO:0002181">
    <property type="term" value="P:cytoplasmic translation"/>
    <property type="evidence" value="ECO:0007669"/>
    <property type="project" value="TreeGrafter"/>
</dbReference>
<dbReference type="PANTHER" id="PTHR45696:SF10">
    <property type="entry name" value="LARGE RIBOSOMAL SUBUNIT PROTEIN P1"/>
    <property type="match status" value="1"/>
</dbReference>
<reference evidence="5" key="1">
    <citation type="submission" date="2015-04" db="EMBL/GenBank/DDBJ databases">
        <title>The genome sequence of the plant pathogenic Rhizarian Plasmodiophora brassicae reveals insights in its biotrophic life cycle and the origin of chitin synthesis.</title>
        <authorList>
            <person name="Schwelm A."/>
            <person name="Fogelqvist J."/>
            <person name="Knaust A."/>
            <person name="Julke S."/>
            <person name="Lilja T."/>
            <person name="Dhandapani V."/>
            <person name="Bonilla-Rosso G."/>
            <person name="Karlsson M."/>
            <person name="Shevchenko A."/>
            <person name="Choi S.R."/>
            <person name="Kim H.G."/>
            <person name="Park J.Y."/>
            <person name="Lim Y.P."/>
            <person name="Ludwig-Muller J."/>
            <person name="Dixelius C."/>
        </authorList>
    </citation>
    <scope>NUCLEOTIDE SEQUENCE</scope>
    <source>
        <tissue evidence="5">Potato root galls</tissue>
    </source>
</reference>
<dbReference type="GO" id="GO:0030295">
    <property type="term" value="F:protein kinase activator activity"/>
    <property type="evidence" value="ECO:0007669"/>
    <property type="project" value="TreeGrafter"/>
</dbReference>
<protein>
    <recommendedName>
        <fullName evidence="6">60S acidic ribosomal protein P1</fullName>
    </recommendedName>
</protein>
<proteinExistence type="inferred from homology"/>
<feature type="region of interest" description="Disordered" evidence="4">
    <location>
        <begin position="94"/>
        <end position="133"/>
    </location>
</feature>
<name>A0A0H5R548_9EUKA</name>
<dbReference type="GO" id="GO:0006414">
    <property type="term" value="P:translational elongation"/>
    <property type="evidence" value="ECO:0007669"/>
    <property type="project" value="InterPro"/>
</dbReference>
<dbReference type="PANTHER" id="PTHR45696">
    <property type="entry name" value="60S ACIDIC RIBOSOMAL PROTEIN P1"/>
    <property type="match status" value="1"/>
</dbReference>
<feature type="non-terminal residue" evidence="5">
    <location>
        <position position="1"/>
    </location>
</feature>
<dbReference type="InterPro" id="IPR027534">
    <property type="entry name" value="Ribosomal_P1/P2"/>
</dbReference>
<evidence type="ECO:0000256" key="2">
    <source>
        <dbReference type="ARBA" id="ARBA00022980"/>
    </source>
</evidence>
<dbReference type="Gene3D" id="1.10.10.1410">
    <property type="match status" value="1"/>
</dbReference>
<dbReference type="GO" id="GO:0043021">
    <property type="term" value="F:ribonucleoprotein complex binding"/>
    <property type="evidence" value="ECO:0007669"/>
    <property type="project" value="TreeGrafter"/>
</dbReference>
<dbReference type="EMBL" id="HACM01008485">
    <property type="protein sequence ID" value="CRZ08927.1"/>
    <property type="molecule type" value="Transcribed_RNA"/>
</dbReference>
<dbReference type="AlphaFoldDB" id="A0A0H5R548"/>
<dbReference type="FunFam" id="1.10.10.1410:FF:000002">
    <property type="entry name" value="60S acidic ribosomal protein P2"/>
    <property type="match status" value="1"/>
</dbReference>
<evidence type="ECO:0000256" key="4">
    <source>
        <dbReference type="SAM" id="MobiDB-lite"/>
    </source>
</evidence>
<organism evidence="5">
    <name type="scientific">Spongospora subterranea</name>
    <dbReference type="NCBI Taxonomy" id="70186"/>
    <lineage>
        <taxon>Eukaryota</taxon>
        <taxon>Sar</taxon>
        <taxon>Rhizaria</taxon>
        <taxon>Endomyxa</taxon>
        <taxon>Phytomyxea</taxon>
        <taxon>Plasmodiophorida</taxon>
        <taxon>Plasmodiophoridae</taxon>
        <taxon>Spongospora</taxon>
    </lineage>
</organism>
<sequence>LNRPIATRLSAAARIIITNLAMSFFTDETQKQEMYCTLSALALYDDGCEVTVEAMQSMIAAANGTVEPYWPKLFVGALKGKDIGAMVMNAGAGGPQASAGPAASGAAAAVEEAAPEPESEEEEEEDMGFSLFD</sequence>
<dbReference type="CDD" id="cd05831">
    <property type="entry name" value="Ribosomal_P1"/>
    <property type="match status" value="1"/>
</dbReference>
<feature type="compositionally biased region" description="Low complexity" evidence="4">
    <location>
        <begin position="95"/>
        <end position="112"/>
    </location>
</feature>
<dbReference type="InterPro" id="IPR038716">
    <property type="entry name" value="P1/P2_N_sf"/>
</dbReference>
<keyword evidence="2" id="KW-0689">Ribosomal protein</keyword>
<comment type="similarity">
    <text evidence="1">Belongs to the eukaryotic ribosomal protein P1/P2 family.</text>
</comment>
<evidence type="ECO:0000313" key="5">
    <source>
        <dbReference type="EMBL" id="CRZ08927.1"/>
    </source>
</evidence>
<dbReference type="GO" id="GO:0003735">
    <property type="term" value="F:structural constituent of ribosome"/>
    <property type="evidence" value="ECO:0007669"/>
    <property type="project" value="InterPro"/>
</dbReference>
<evidence type="ECO:0000256" key="1">
    <source>
        <dbReference type="ARBA" id="ARBA00005436"/>
    </source>
</evidence>
<evidence type="ECO:0008006" key="6">
    <source>
        <dbReference type="Google" id="ProtNLM"/>
    </source>
</evidence>
<dbReference type="Pfam" id="PF00428">
    <property type="entry name" value="Ribosomal_60s"/>
    <property type="match status" value="1"/>
</dbReference>
<feature type="compositionally biased region" description="Acidic residues" evidence="4">
    <location>
        <begin position="113"/>
        <end position="127"/>
    </location>
</feature>